<comment type="caution">
    <text evidence="5">The sequence shown here is derived from an EMBL/GenBank/DDBJ whole genome shotgun (WGS) entry which is preliminary data.</text>
</comment>
<gene>
    <name evidence="5" type="ORF">H9931_01475</name>
</gene>
<dbReference type="AlphaFoldDB" id="A0A9D2PQI2"/>
<evidence type="ECO:0000256" key="4">
    <source>
        <dbReference type="SAM" id="SignalP"/>
    </source>
</evidence>
<organism evidence="5 6">
    <name type="scientific">Candidatus Enterocloster excrementigallinarum</name>
    <dbReference type="NCBI Taxonomy" id="2838558"/>
    <lineage>
        <taxon>Bacteria</taxon>
        <taxon>Bacillati</taxon>
        <taxon>Bacillota</taxon>
        <taxon>Clostridia</taxon>
        <taxon>Lachnospirales</taxon>
        <taxon>Lachnospiraceae</taxon>
        <taxon>Enterocloster</taxon>
    </lineage>
</organism>
<evidence type="ECO:0000256" key="2">
    <source>
        <dbReference type="PIRSR" id="PIRSR605754-1"/>
    </source>
</evidence>
<feature type="chain" id="PRO_5039086792" evidence="4">
    <location>
        <begin position="20"/>
        <end position="580"/>
    </location>
</feature>
<feature type="active site" description="Acyl-thioester intermediate" evidence="2">
    <location>
        <position position="566"/>
    </location>
</feature>
<evidence type="ECO:0000256" key="3">
    <source>
        <dbReference type="SAM" id="MobiDB-lite"/>
    </source>
</evidence>
<dbReference type="PROSITE" id="PS51257">
    <property type="entry name" value="PROKAR_LIPOPROTEIN"/>
    <property type="match status" value="1"/>
</dbReference>
<dbReference type="Proteomes" id="UP000823863">
    <property type="component" value="Unassembled WGS sequence"/>
</dbReference>
<dbReference type="GO" id="GO:0016787">
    <property type="term" value="F:hydrolase activity"/>
    <property type="evidence" value="ECO:0007669"/>
    <property type="project" value="UniProtKB-KW"/>
</dbReference>
<dbReference type="InterPro" id="IPR009835">
    <property type="entry name" value="SrtB"/>
</dbReference>
<keyword evidence="4" id="KW-0732">Signal</keyword>
<protein>
    <submittedName>
        <fullName evidence="5">Class B sortase</fullName>
    </submittedName>
</protein>
<feature type="region of interest" description="Disordered" evidence="3">
    <location>
        <begin position="376"/>
        <end position="395"/>
    </location>
</feature>
<evidence type="ECO:0000256" key="1">
    <source>
        <dbReference type="ARBA" id="ARBA00022801"/>
    </source>
</evidence>
<accession>A0A9D2PQI2</accession>
<dbReference type="CDD" id="cd05826">
    <property type="entry name" value="Sortase_B"/>
    <property type="match status" value="1"/>
</dbReference>
<feature type="active site" description="Proton donor/acceptor" evidence="2">
    <location>
        <position position="472"/>
    </location>
</feature>
<dbReference type="SUPFAM" id="SSF63817">
    <property type="entry name" value="Sortase"/>
    <property type="match status" value="1"/>
</dbReference>
<name>A0A9D2PQI2_9FIRM</name>
<dbReference type="Pfam" id="PF04203">
    <property type="entry name" value="Sortase"/>
    <property type="match status" value="1"/>
</dbReference>
<reference evidence="5" key="1">
    <citation type="journal article" date="2021" name="PeerJ">
        <title>Extensive microbial diversity within the chicken gut microbiome revealed by metagenomics and culture.</title>
        <authorList>
            <person name="Gilroy R."/>
            <person name="Ravi A."/>
            <person name="Getino M."/>
            <person name="Pursley I."/>
            <person name="Horton D.L."/>
            <person name="Alikhan N.F."/>
            <person name="Baker D."/>
            <person name="Gharbi K."/>
            <person name="Hall N."/>
            <person name="Watson M."/>
            <person name="Adriaenssens E.M."/>
            <person name="Foster-Nyarko E."/>
            <person name="Jarju S."/>
            <person name="Secka A."/>
            <person name="Antonio M."/>
            <person name="Oren A."/>
            <person name="Chaudhuri R.R."/>
            <person name="La Ragione R."/>
            <person name="Hildebrand F."/>
            <person name="Pallen M.J."/>
        </authorList>
    </citation>
    <scope>NUCLEOTIDE SEQUENCE</scope>
    <source>
        <strain evidence="5">CHK198-12963</strain>
    </source>
</reference>
<dbReference type="Gene3D" id="2.40.260.10">
    <property type="entry name" value="Sortase"/>
    <property type="match status" value="1"/>
</dbReference>
<dbReference type="InterPro" id="IPR005754">
    <property type="entry name" value="Sortase"/>
</dbReference>
<feature type="compositionally biased region" description="Basic and acidic residues" evidence="3">
    <location>
        <begin position="383"/>
        <end position="395"/>
    </location>
</feature>
<dbReference type="InterPro" id="IPR023365">
    <property type="entry name" value="Sortase_dom-sf"/>
</dbReference>
<dbReference type="EMBL" id="DWWB01000005">
    <property type="protein sequence ID" value="HJC65377.1"/>
    <property type="molecule type" value="Genomic_DNA"/>
</dbReference>
<sequence>MRQNMVPGLMILALSGCMAAWSPAAEREHVRYVEKIYLADTDEPEEQKPGFEESITVDGMVYDLEEIQYEVVEKRRKPSESGNIRIETSPPFTDEAANHQPAQTLKVGRETWYLESWEVIDTIIDAREQPVSDVIQYTSIAAGETIPEAAVLTVSDMVTGNEVEVQVPLASASYGEERWEPGFEFPVTIINDDAQRFLLNGTEVELDEEKPLRGYEEQLLELIGVSGENYRITDIRWDGAPYLENGHWCRKLRAMGDWKVTDCKAVYSGTVNLPEVKAKAVQAVYSDVPPAPASEGKDQSIFTMKAVAAYSNALERRPSYDMKRCSEIVSAVLMAVCLALTAGNAGILMMKVRDDQKGAREYQRLRAYANTANVGDIAEEENRENGKENNKGDNKEYRLPAVDEEGLRQRNPDYAAWLAIPDTKIHYPVVWPEDNRKYLKRTFEGNQRACGALFFESSVTPFASFNTIIYGHNMRSGEMFGELKKYLEPSYGREHKDFYICIQGEWRHYELFAVYLVPNGEIAPYQSQFRSLEEVQDFAKSCKENSLYAMDTEMEQPGDILTLSTCSGSKEKLIVQGWNR</sequence>
<keyword evidence="1" id="KW-0378">Hydrolase</keyword>
<reference evidence="5" key="2">
    <citation type="submission" date="2021-04" db="EMBL/GenBank/DDBJ databases">
        <authorList>
            <person name="Gilroy R."/>
        </authorList>
    </citation>
    <scope>NUCLEOTIDE SEQUENCE</scope>
    <source>
        <strain evidence="5">CHK198-12963</strain>
    </source>
</reference>
<evidence type="ECO:0000313" key="5">
    <source>
        <dbReference type="EMBL" id="HJC65377.1"/>
    </source>
</evidence>
<evidence type="ECO:0000313" key="6">
    <source>
        <dbReference type="Proteomes" id="UP000823863"/>
    </source>
</evidence>
<proteinExistence type="predicted"/>
<feature type="signal peptide" evidence="4">
    <location>
        <begin position="1"/>
        <end position="19"/>
    </location>
</feature>